<organism evidence="5 6">
    <name type="scientific">Colletotrichum nymphaeae SA-01</name>
    <dbReference type="NCBI Taxonomy" id="1460502"/>
    <lineage>
        <taxon>Eukaryota</taxon>
        <taxon>Fungi</taxon>
        <taxon>Dikarya</taxon>
        <taxon>Ascomycota</taxon>
        <taxon>Pezizomycotina</taxon>
        <taxon>Sordariomycetes</taxon>
        <taxon>Hypocreomycetidae</taxon>
        <taxon>Glomerellales</taxon>
        <taxon>Glomerellaceae</taxon>
        <taxon>Colletotrichum</taxon>
        <taxon>Colletotrichum acutatum species complex</taxon>
    </lineage>
</organism>
<evidence type="ECO:0000313" key="6">
    <source>
        <dbReference type="Proteomes" id="UP000070054"/>
    </source>
</evidence>
<evidence type="ECO:0000256" key="4">
    <source>
        <dbReference type="SAM" id="MobiDB-lite"/>
    </source>
</evidence>
<dbReference type="Pfam" id="PF12796">
    <property type="entry name" value="Ank_2"/>
    <property type="match status" value="1"/>
</dbReference>
<evidence type="ECO:0000256" key="3">
    <source>
        <dbReference type="PROSITE-ProRule" id="PRU00023"/>
    </source>
</evidence>
<keyword evidence="6" id="KW-1185">Reference proteome</keyword>
<dbReference type="Proteomes" id="UP000070054">
    <property type="component" value="Unassembled WGS sequence"/>
</dbReference>
<dbReference type="PROSITE" id="PS50297">
    <property type="entry name" value="ANK_REP_REGION"/>
    <property type="match status" value="1"/>
</dbReference>
<dbReference type="PROSITE" id="PS50088">
    <property type="entry name" value="ANK_REPEAT"/>
    <property type="match status" value="1"/>
</dbReference>
<protein>
    <submittedName>
        <fullName evidence="5">Uncharacterized protein</fullName>
    </submittedName>
</protein>
<feature type="repeat" description="ANK" evidence="3">
    <location>
        <begin position="255"/>
        <end position="287"/>
    </location>
</feature>
<dbReference type="InterPro" id="IPR036770">
    <property type="entry name" value="Ankyrin_rpt-contain_sf"/>
</dbReference>
<comment type="caution">
    <text evidence="5">The sequence shown here is derived from an EMBL/GenBank/DDBJ whole genome shotgun (WGS) entry which is preliminary data.</text>
</comment>
<dbReference type="Gene3D" id="1.25.40.20">
    <property type="entry name" value="Ankyrin repeat-containing domain"/>
    <property type="match status" value="2"/>
</dbReference>
<dbReference type="SUPFAM" id="SSF48403">
    <property type="entry name" value="Ankyrin repeat"/>
    <property type="match status" value="1"/>
</dbReference>
<keyword evidence="1" id="KW-0677">Repeat</keyword>
<dbReference type="EMBL" id="JEMN01000058">
    <property type="protein sequence ID" value="KXH64782.1"/>
    <property type="molecule type" value="Genomic_DNA"/>
</dbReference>
<dbReference type="PANTHER" id="PTHR24198">
    <property type="entry name" value="ANKYRIN REPEAT AND PROTEIN KINASE DOMAIN-CONTAINING PROTEIN"/>
    <property type="match status" value="1"/>
</dbReference>
<feature type="compositionally biased region" description="Basic and acidic residues" evidence="4">
    <location>
        <begin position="376"/>
        <end position="386"/>
    </location>
</feature>
<reference evidence="5 6" key="1">
    <citation type="submission" date="2014-02" db="EMBL/GenBank/DDBJ databases">
        <title>The genome sequence of Colletotrichum nymphaeae SA-01.</title>
        <authorList>
            <person name="Baroncelli R."/>
            <person name="Thon M.R."/>
        </authorList>
    </citation>
    <scope>NUCLEOTIDE SEQUENCE [LARGE SCALE GENOMIC DNA]</scope>
    <source>
        <strain evidence="5 6">SA-01</strain>
    </source>
</reference>
<feature type="region of interest" description="Disordered" evidence="4">
    <location>
        <begin position="633"/>
        <end position="677"/>
    </location>
</feature>
<gene>
    <name evidence="5" type="ORF">CNYM01_11724</name>
</gene>
<dbReference type="InterPro" id="IPR002110">
    <property type="entry name" value="Ankyrin_rpt"/>
</dbReference>
<dbReference type="SMART" id="SM00248">
    <property type="entry name" value="ANK"/>
    <property type="match status" value="5"/>
</dbReference>
<sequence>MADIKSNIVDTGNRMPNSLKPQKAPELSQLDELFEAIRQNDTGTMQNIFDANSEICNKQNIPENPEDTSRLRQLLEKEALGNLMTQDVLRHLQGQSITVDTYGKQFPLHVACLFGSVDALKVLLGQPKVNVNVKNGADESPLGIACRAANFEVAKLLVERSSKSINVHQEDDVGNTPISYLAGRGIYPLWSKDPSDDKLDALVQAMLQASQTQRIIDPEEYSRLCLEEACRQGNIQLLKVLVKRAKDSINTSDSDGWTPLHFAILSREEEAVRILLENEADPGTGTKESDHMQPLQLAIAYGAETIADMIREQLLTNLLKSMRNAMQQLSQGDDPLDYFKAQTWRGKVKQNKSTNEESNDQSKGDPNGALGSELYRQQDDSTKRTDLDIESVPMRDILENPQMIHLARDHTATKQMMWYHLPANNWHWAKALCVKYLGDDTDVTFKEVMKCFQTTFESTGHVPPLCQHGYMGIKDVAGVSTQYSNTSEKESPDEERQPRNMLIVLPVIDVDYLAGFLKADDGQRFLDLSQLEGTSANKRHITGMRALYGQEKTDQYKGQKEALHYPRTLDHYYHTDLSERQQSHLNKEQVLTRYLKARTSKQTVTSQRQSSNTIAQHLSLSWTRDLLHTLTTRSDARKPIGGHSDLESQGDVREDRSEQPKSPSAARSSAEDEESPHSILVVSQLWIIKLDSK</sequence>
<feature type="compositionally biased region" description="Basic and acidic residues" evidence="4">
    <location>
        <begin position="634"/>
        <end position="659"/>
    </location>
</feature>
<feature type="region of interest" description="Disordered" evidence="4">
    <location>
        <begin position="1"/>
        <end position="25"/>
    </location>
</feature>
<name>A0A135UWP5_9PEZI</name>
<dbReference type="Pfam" id="PF13637">
    <property type="entry name" value="Ank_4"/>
    <property type="match status" value="1"/>
</dbReference>
<accession>A0A135UWP5</accession>
<keyword evidence="2 3" id="KW-0040">ANK repeat</keyword>
<feature type="region of interest" description="Disordered" evidence="4">
    <location>
        <begin position="347"/>
        <end position="386"/>
    </location>
</feature>
<feature type="compositionally biased region" description="Polar residues" evidence="4">
    <location>
        <begin position="8"/>
        <end position="20"/>
    </location>
</feature>
<evidence type="ECO:0000256" key="2">
    <source>
        <dbReference type="ARBA" id="ARBA00023043"/>
    </source>
</evidence>
<dbReference type="AlphaFoldDB" id="A0A135UWP5"/>
<dbReference type="PANTHER" id="PTHR24198:SF165">
    <property type="entry name" value="ANKYRIN REPEAT-CONTAINING PROTEIN-RELATED"/>
    <property type="match status" value="1"/>
</dbReference>
<evidence type="ECO:0000313" key="5">
    <source>
        <dbReference type="EMBL" id="KXH64782.1"/>
    </source>
</evidence>
<proteinExistence type="predicted"/>
<evidence type="ECO:0000256" key="1">
    <source>
        <dbReference type="ARBA" id="ARBA00022737"/>
    </source>
</evidence>